<dbReference type="AlphaFoldDB" id="A0AAP9JAI3"/>
<reference evidence="1 2" key="1">
    <citation type="submission" date="2019-06" db="EMBL/GenBank/DDBJ databases">
        <title>Genome analyses of bacteria isolated from kimchi.</title>
        <authorList>
            <person name="Lee S."/>
            <person name="Ahn S."/>
            <person name="Roh S."/>
        </authorList>
    </citation>
    <scope>NUCLEOTIDE SEQUENCE [LARGE SCALE GENOMIC DNA]</scope>
    <source>
        <strain evidence="1 2">CBA3625</strain>
    </source>
</reference>
<evidence type="ECO:0000313" key="2">
    <source>
        <dbReference type="Proteomes" id="UP000321298"/>
    </source>
</evidence>
<protein>
    <submittedName>
        <fullName evidence="1">Uncharacterized protein</fullName>
    </submittedName>
</protein>
<dbReference type="EMBL" id="CP042387">
    <property type="protein sequence ID" value="QEA44169.1"/>
    <property type="molecule type" value="Genomic_DNA"/>
</dbReference>
<name>A0AAP9JAI3_LEULA</name>
<dbReference type="GeneID" id="66531665"/>
<sequence>MKKLDEQKISVLSDDIFEYTIVNNIGPEDIAKAAGVPVNDVRRLQSENPYVSEISFELVRSYIDSVASLPKFVVESVNTPSFKFFSDGRVESKKGEHQMDDISILNKSRSANSLNIISLFDDNKIIRKNNTSRISGFNVLSSFTPKNTVNKRYAYL</sequence>
<proteinExistence type="predicted"/>
<dbReference type="Proteomes" id="UP000321298">
    <property type="component" value="Chromosome"/>
</dbReference>
<accession>A0AAP9JAI3</accession>
<dbReference type="RefSeq" id="WP_147001080.1">
    <property type="nucleotide sequence ID" value="NZ_CP042387.1"/>
</dbReference>
<keyword evidence="2" id="KW-1185">Reference proteome</keyword>
<gene>
    <name evidence="1" type="ORF">FGL83_05610</name>
</gene>
<evidence type="ECO:0000313" key="1">
    <source>
        <dbReference type="EMBL" id="QEA44169.1"/>
    </source>
</evidence>
<organism evidence="1 2">
    <name type="scientific">Leuconostoc lactis</name>
    <dbReference type="NCBI Taxonomy" id="1246"/>
    <lineage>
        <taxon>Bacteria</taxon>
        <taxon>Bacillati</taxon>
        <taxon>Bacillota</taxon>
        <taxon>Bacilli</taxon>
        <taxon>Lactobacillales</taxon>
        <taxon>Lactobacillaceae</taxon>
        <taxon>Leuconostoc</taxon>
    </lineage>
</organism>